<gene>
    <name evidence="1" type="ORF">DWX20_00925</name>
</gene>
<evidence type="ECO:0000313" key="2">
    <source>
        <dbReference type="Proteomes" id="UP000284731"/>
    </source>
</evidence>
<accession>A0A412PHK2</accession>
<dbReference type="Proteomes" id="UP000284731">
    <property type="component" value="Unassembled WGS sequence"/>
</dbReference>
<name>A0A412PHK2_9FIRM</name>
<sequence>MRLVVDLCFFVIHFVINIPKVEHLMPCLMVNFYGDLFRGNRILAAKLEEVLTQRSPTDSN</sequence>
<reference evidence="1 2" key="1">
    <citation type="submission" date="2018-08" db="EMBL/GenBank/DDBJ databases">
        <title>A genome reference for cultivated species of the human gut microbiota.</title>
        <authorList>
            <person name="Zou Y."/>
            <person name="Xue W."/>
            <person name="Luo G."/>
        </authorList>
    </citation>
    <scope>NUCLEOTIDE SEQUENCE [LARGE SCALE GENOMIC DNA]</scope>
    <source>
        <strain evidence="1 2">AF18-46</strain>
    </source>
</reference>
<evidence type="ECO:0000313" key="1">
    <source>
        <dbReference type="EMBL" id="RGT57641.1"/>
    </source>
</evidence>
<dbReference type="EMBL" id="QRWX01000001">
    <property type="protein sequence ID" value="RGT57641.1"/>
    <property type="molecule type" value="Genomic_DNA"/>
</dbReference>
<organism evidence="1 2">
    <name type="scientific">Solobacterium moorei</name>
    <dbReference type="NCBI Taxonomy" id="102148"/>
    <lineage>
        <taxon>Bacteria</taxon>
        <taxon>Bacillati</taxon>
        <taxon>Bacillota</taxon>
        <taxon>Erysipelotrichia</taxon>
        <taxon>Erysipelotrichales</taxon>
        <taxon>Erysipelotrichaceae</taxon>
        <taxon>Solobacterium</taxon>
    </lineage>
</organism>
<protein>
    <submittedName>
        <fullName evidence="1">Uncharacterized protein</fullName>
    </submittedName>
</protein>
<proteinExistence type="predicted"/>
<comment type="caution">
    <text evidence="1">The sequence shown here is derived from an EMBL/GenBank/DDBJ whole genome shotgun (WGS) entry which is preliminary data.</text>
</comment>
<dbReference type="AlphaFoldDB" id="A0A412PHK2"/>